<keyword evidence="2" id="KW-1185">Reference proteome</keyword>
<dbReference type="EMBL" id="LRGB01020338">
    <property type="protein sequence ID" value="KZR97728.1"/>
    <property type="molecule type" value="Genomic_DNA"/>
</dbReference>
<proteinExistence type="predicted"/>
<name>A0A164FEW4_9CRUS</name>
<dbReference type="Proteomes" id="UP000076858">
    <property type="component" value="Unassembled WGS sequence"/>
</dbReference>
<evidence type="ECO:0000313" key="2">
    <source>
        <dbReference type="Proteomes" id="UP000076858"/>
    </source>
</evidence>
<organism evidence="1 2">
    <name type="scientific">Daphnia magna</name>
    <dbReference type="NCBI Taxonomy" id="35525"/>
    <lineage>
        <taxon>Eukaryota</taxon>
        <taxon>Metazoa</taxon>
        <taxon>Ecdysozoa</taxon>
        <taxon>Arthropoda</taxon>
        <taxon>Crustacea</taxon>
        <taxon>Branchiopoda</taxon>
        <taxon>Diplostraca</taxon>
        <taxon>Cladocera</taxon>
        <taxon>Anomopoda</taxon>
        <taxon>Daphniidae</taxon>
        <taxon>Daphnia</taxon>
    </lineage>
</organism>
<evidence type="ECO:0000313" key="1">
    <source>
        <dbReference type="EMBL" id="KZR97728.1"/>
    </source>
</evidence>
<accession>A0A164FEW4</accession>
<comment type="caution">
    <text evidence="1">The sequence shown here is derived from an EMBL/GenBank/DDBJ whole genome shotgun (WGS) entry which is preliminary data.</text>
</comment>
<sequence length="44" mass="5297">PNTSRTQNIVLTSTVIFRLQVFTKYQVSKRFNRVKCMIFRFKSI</sequence>
<feature type="non-terminal residue" evidence="1">
    <location>
        <position position="1"/>
    </location>
</feature>
<reference evidence="1 2" key="1">
    <citation type="submission" date="2016-03" db="EMBL/GenBank/DDBJ databases">
        <title>EvidentialGene: Evidence-directed Construction of Genes on Genomes.</title>
        <authorList>
            <person name="Gilbert D.G."/>
            <person name="Choi J.-H."/>
            <person name="Mockaitis K."/>
            <person name="Colbourne J."/>
            <person name="Pfrender M."/>
        </authorList>
    </citation>
    <scope>NUCLEOTIDE SEQUENCE [LARGE SCALE GENOMIC DNA]</scope>
    <source>
        <strain evidence="1 2">Xinb3</strain>
        <tissue evidence="1">Complete organism</tissue>
    </source>
</reference>
<gene>
    <name evidence="1" type="ORF">APZ42_007237</name>
</gene>
<dbReference type="AlphaFoldDB" id="A0A164FEW4"/>
<protein>
    <submittedName>
        <fullName evidence="1">Uncharacterized protein</fullName>
    </submittedName>
</protein>